<proteinExistence type="predicted"/>
<dbReference type="EMBL" id="VOXD01000039">
    <property type="protein sequence ID" value="TXF86661.1"/>
    <property type="molecule type" value="Genomic_DNA"/>
</dbReference>
<protein>
    <submittedName>
        <fullName evidence="1">Uncharacterized protein</fullName>
    </submittedName>
</protein>
<evidence type="ECO:0000313" key="1">
    <source>
        <dbReference type="EMBL" id="TXF86661.1"/>
    </source>
</evidence>
<comment type="caution">
    <text evidence="1">The sequence shown here is derived from an EMBL/GenBank/DDBJ whole genome shotgun (WGS) entry which is preliminary data.</text>
</comment>
<accession>A0A5C7F7I2</accession>
<organism evidence="1 2">
    <name type="scientific">Neolewinella aurantiaca</name>
    <dbReference type="NCBI Taxonomy" id="2602767"/>
    <lineage>
        <taxon>Bacteria</taxon>
        <taxon>Pseudomonadati</taxon>
        <taxon>Bacteroidota</taxon>
        <taxon>Saprospiria</taxon>
        <taxon>Saprospirales</taxon>
        <taxon>Lewinellaceae</taxon>
        <taxon>Neolewinella</taxon>
    </lineage>
</organism>
<dbReference type="OrthoDB" id="1494671at2"/>
<sequence>MDTHFQSLLQIRLQHDYFSDGNCRDLVLVPSPLTAQLMESMTVRMVARNYGTELFYGETDDHPNPLKNLKAPLRLSFWLRTATPLLYNYTNHLPEAPSSSLLYFTNYGQGSAKIFSANPDALTGVVSPVSEWEVSNNPAEAWVADENGDALPDGAAMPGPGSSTRVDIMSAGLQAGRYFLRDGEEATPFLPKSDGYQVGDIGLLSITLGDTGDGNHAILAPDGSIDPAVYTISFSARSTFWRYYIIGRTVNLEKLSISSEGDSPEFRVPTPPTRPLANGSEAAVLVSASPIPLRFRPPERFLLTYTDEAGNIHPDAILLPNAGGEQVTRDEHDPTVFYSDMFVYL</sequence>
<dbReference type="AlphaFoldDB" id="A0A5C7F7I2"/>
<gene>
    <name evidence="1" type="ORF">FUA23_19350</name>
</gene>
<keyword evidence="2" id="KW-1185">Reference proteome</keyword>
<name>A0A5C7F7I2_9BACT</name>
<dbReference type="Proteomes" id="UP000321907">
    <property type="component" value="Unassembled WGS sequence"/>
</dbReference>
<dbReference type="RefSeq" id="WP_147932423.1">
    <property type="nucleotide sequence ID" value="NZ_VOXD01000039.1"/>
</dbReference>
<reference evidence="1 2" key="1">
    <citation type="submission" date="2019-08" db="EMBL/GenBank/DDBJ databases">
        <title>Lewinella sp. strain SSH13 Genome sequencing and assembly.</title>
        <authorList>
            <person name="Kim I."/>
        </authorList>
    </citation>
    <scope>NUCLEOTIDE SEQUENCE [LARGE SCALE GENOMIC DNA]</scope>
    <source>
        <strain evidence="1 2">SSH13</strain>
    </source>
</reference>
<evidence type="ECO:0000313" key="2">
    <source>
        <dbReference type="Proteomes" id="UP000321907"/>
    </source>
</evidence>